<dbReference type="InterPro" id="IPR003593">
    <property type="entry name" value="AAA+_ATPase"/>
</dbReference>
<dbReference type="RefSeq" id="WP_078764093.1">
    <property type="nucleotide sequence ID" value="NZ_FUWS01000021.1"/>
</dbReference>
<dbReference type="Gene3D" id="3.40.50.300">
    <property type="entry name" value="P-loop containing nucleotide triphosphate hydrolases"/>
    <property type="match status" value="1"/>
</dbReference>
<dbReference type="CDD" id="cd03255">
    <property type="entry name" value="ABC_MJ0796_LolCDE_FtsE"/>
    <property type="match status" value="1"/>
</dbReference>
<dbReference type="InterPro" id="IPR027417">
    <property type="entry name" value="P-loop_NTPase"/>
</dbReference>
<dbReference type="GO" id="GO:0005524">
    <property type="term" value="F:ATP binding"/>
    <property type="evidence" value="ECO:0007669"/>
    <property type="project" value="UniProtKB-KW"/>
</dbReference>
<keyword evidence="1" id="KW-0813">Transport</keyword>
<dbReference type="STRING" id="1122192.SAMN02745673_04882"/>
<dbReference type="InterPro" id="IPR017871">
    <property type="entry name" value="ABC_transporter-like_CS"/>
</dbReference>
<dbReference type="InterPro" id="IPR015854">
    <property type="entry name" value="ABC_transpr_LolD-like"/>
</dbReference>
<dbReference type="PANTHER" id="PTHR24220">
    <property type="entry name" value="IMPORT ATP-BINDING PROTEIN"/>
    <property type="match status" value="1"/>
</dbReference>
<organism evidence="6 7">
    <name type="scientific">Marinactinospora thermotolerans DSM 45154</name>
    <dbReference type="NCBI Taxonomy" id="1122192"/>
    <lineage>
        <taxon>Bacteria</taxon>
        <taxon>Bacillati</taxon>
        <taxon>Actinomycetota</taxon>
        <taxon>Actinomycetes</taxon>
        <taxon>Streptosporangiales</taxon>
        <taxon>Nocardiopsidaceae</taxon>
        <taxon>Marinactinospora</taxon>
    </lineage>
</organism>
<dbReference type="InterPro" id="IPR017911">
    <property type="entry name" value="MacB-like_ATP-bd"/>
</dbReference>
<dbReference type="SUPFAM" id="SSF52540">
    <property type="entry name" value="P-loop containing nucleoside triphosphate hydrolases"/>
    <property type="match status" value="1"/>
</dbReference>
<feature type="region of interest" description="Disordered" evidence="4">
    <location>
        <begin position="1"/>
        <end position="24"/>
    </location>
</feature>
<evidence type="ECO:0000256" key="3">
    <source>
        <dbReference type="ARBA" id="ARBA00022840"/>
    </source>
</evidence>
<dbReference type="GO" id="GO:0005886">
    <property type="term" value="C:plasma membrane"/>
    <property type="evidence" value="ECO:0007669"/>
    <property type="project" value="TreeGrafter"/>
</dbReference>
<dbReference type="GO" id="GO:0016887">
    <property type="term" value="F:ATP hydrolysis activity"/>
    <property type="evidence" value="ECO:0007669"/>
    <property type="project" value="InterPro"/>
</dbReference>
<dbReference type="GO" id="GO:0022857">
    <property type="term" value="F:transmembrane transporter activity"/>
    <property type="evidence" value="ECO:0007669"/>
    <property type="project" value="TreeGrafter"/>
</dbReference>
<feature type="domain" description="ABC transporter" evidence="5">
    <location>
        <begin position="26"/>
        <end position="257"/>
    </location>
</feature>
<name>A0A1T4TFA5_9ACTN</name>
<dbReference type="Proteomes" id="UP000190637">
    <property type="component" value="Unassembled WGS sequence"/>
</dbReference>
<dbReference type="SMART" id="SM00382">
    <property type="entry name" value="AAA"/>
    <property type="match status" value="1"/>
</dbReference>
<dbReference type="PROSITE" id="PS50893">
    <property type="entry name" value="ABC_TRANSPORTER_2"/>
    <property type="match status" value="1"/>
</dbReference>
<evidence type="ECO:0000256" key="4">
    <source>
        <dbReference type="SAM" id="MobiDB-lite"/>
    </source>
</evidence>
<dbReference type="AlphaFoldDB" id="A0A1T4TFA5"/>
<reference evidence="6 7" key="1">
    <citation type="submission" date="2017-02" db="EMBL/GenBank/DDBJ databases">
        <authorList>
            <person name="Peterson S.W."/>
        </authorList>
    </citation>
    <scope>NUCLEOTIDE SEQUENCE [LARGE SCALE GENOMIC DNA]</scope>
    <source>
        <strain evidence="6 7">DSM 45154</strain>
    </source>
</reference>
<dbReference type="EMBL" id="FUWS01000021">
    <property type="protein sequence ID" value="SKA38879.1"/>
    <property type="molecule type" value="Genomic_DNA"/>
</dbReference>
<evidence type="ECO:0000313" key="6">
    <source>
        <dbReference type="EMBL" id="SKA38879.1"/>
    </source>
</evidence>
<dbReference type="GO" id="GO:0098796">
    <property type="term" value="C:membrane protein complex"/>
    <property type="evidence" value="ECO:0007669"/>
    <property type="project" value="UniProtKB-ARBA"/>
</dbReference>
<dbReference type="FunFam" id="3.40.50.300:FF:000032">
    <property type="entry name" value="Export ABC transporter ATP-binding protein"/>
    <property type="match status" value="1"/>
</dbReference>
<protein>
    <submittedName>
        <fullName evidence="6">Putative ABC transport system ATP-binding protein</fullName>
    </submittedName>
</protein>
<sequence length="262" mass="28030">MSDKVVDARTQGTRPTAAGDPSPPVVVARGVTKTFRTGGTLVRALDGVDLEFARGAFTAIMGPSGSGKSTLMHCLAGLDTVTSGQITMGRTDITALTDRQLTQLRRDRIGFVFQAFNLLPMLTARDNITLPARIAKRRIDHQRLARIVEVVGLADRLDHLPAKLSGGQQQRVAVARALLGAPEVVYADEPTGNLDSRSGAQVLAFLRDSVREMGQTVVMVTHDPVAASYADRVVFLRDGRPAGQVDDPTAESVLDHLLALEG</sequence>
<dbReference type="Pfam" id="PF00005">
    <property type="entry name" value="ABC_tran"/>
    <property type="match status" value="1"/>
</dbReference>
<dbReference type="PANTHER" id="PTHR24220:SF685">
    <property type="entry name" value="ABC TRANSPORTER RELATED"/>
    <property type="match status" value="1"/>
</dbReference>
<proteinExistence type="predicted"/>
<accession>A0A1T4TFA5</accession>
<keyword evidence="7" id="KW-1185">Reference proteome</keyword>
<evidence type="ECO:0000313" key="7">
    <source>
        <dbReference type="Proteomes" id="UP000190637"/>
    </source>
</evidence>
<evidence type="ECO:0000256" key="1">
    <source>
        <dbReference type="ARBA" id="ARBA00022448"/>
    </source>
</evidence>
<keyword evidence="3 6" id="KW-0067">ATP-binding</keyword>
<keyword evidence="2" id="KW-0547">Nucleotide-binding</keyword>
<dbReference type="InterPro" id="IPR003439">
    <property type="entry name" value="ABC_transporter-like_ATP-bd"/>
</dbReference>
<dbReference type="OrthoDB" id="3266715at2"/>
<dbReference type="PROSITE" id="PS00211">
    <property type="entry name" value="ABC_TRANSPORTER_1"/>
    <property type="match status" value="1"/>
</dbReference>
<gene>
    <name evidence="6" type="ORF">SAMN02745673_04882</name>
</gene>
<evidence type="ECO:0000259" key="5">
    <source>
        <dbReference type="PROSITE" id="PS50893"/>
    </source>
</evidence>
<evidence type="ECO:0000256" key="2">
    <source>
        <dbReference type="ARBA" id="ARBA00022741"/>
    </source>
</evidence>